<evidence type="ECO:0000313" key="2">
    <source>
        <dbReference type="Proteomes" id="UP000077202"/>
    </source>
</evidence>
<dbReference type="EMBL" id="LVLJ01000408">
    <property type="protein sequence ID" value="OAE34394.1"/>
    <property type="molecule type" value="Genomic_DNA"/>
</dbReference>
<accession>A0A176WNG2</accession>
<comment type="caution">
    <text evidence="1">The sequence shown here is derived from an EMBL/GenBank/DDBJ whole genome shotgun (WGS) entry which is preliminary data.</text>
</comment>
<gene>
    <name evidence="1" type="ORF">AXG93_4875s1130</name>
</gene>
<organism evidence="1 2">
    <name type="scientific">Marchantia polymorpha subsp. ruderalis</name>
    <dbReference type="NCBI Taxonomy" id="1480154"/>
    <lineage>
        <taxon>Eukaryota</taxon>
        <taxon>Viridiplantae</taxon>
        <taxon>Streptophyta</taxon>
        <taxon>Embryophyta</taxon>
        <taxon>Marchantiophyta</taxon>
        <taxon>Marchantiopsida</taxon>
        <taxon>Marchantiidae</taxon>
        <taxon>Marchantiales</taxon>
        <taxon>Marchantiaceae</taxon>
        <taxon>Marchantia</taxon>
    </lineage>
</organism>
<protein>
    <submittedName>
        <fullName evidence="1">Uncharacterized protein</fullName>
    </submittedName>
</protein>
<name>A0A176WNG2_MARPO</name>
<keyword evidence="2" id="KW-1185">Reference proteome</keyword>
<evidence type="ECO:0000313" key="1">
    <source>
        <dbReference type="EMBL" id="OAE34394.1"/>
    </source>
</evidence>
<sequence>MPVPLSTNFVRRYSIPWSHDMKQVQGVRVARKTNTPCSCKARPVSVAGNTVLVPKRKGRVGQKVPHGEDRSQQCVPDKMARRLACEAEAREPGSVEASGDSVLLSAVLERQTLPAWSHPETRTGDRERL</sequence>
<reference evidence="1" key="1">
    <citation type="submission" date="2016-03" db="EMBL/GenBank/DDBJ databases">
        <title>Mechanisms controlling the formation of the plant cell surface in tip-growing cells are functionally conserved among land plants.</title>
        <authorList>
            <person name="Honkanen S."/>
            <person name="Jones V.A."/>
            <person name="Morieri G."/>
            <person name="Champion C."/>
            <person name="Hetherington A.J."/>
            <person name="Kelly S."/>
            <person name="Saint-Marcoux D."/>
            <person name="Proust H."/>
            <person name="Prescott H."/>
            <person name="Dolan L."/>
        </authorList>
    </citation>
    <scope>NUCLEOTIDE SEQUENCE [LARGE SCALE GENOMIC DNA]</scope>
    <source>
        <tissue evidence="1">Whole gametophyte</tissue>
    </source>
</reference>
<dbReference type="Proteomes" id="UP000077202">
    <property type="component" value="Unassembled WGS sequence"/>
</dbReference>
<proteinExistence type="predicted"/>
<dbReference type="AlphaFoldDB" id="A0A176WNG2"/>